<organism evidence="3 4">
    <name type="scientific">Macrosiphum euphorbiae</name>
    <name type="common">potato aphid</name>
    <dbReference type="NCBI Taxonomy" id="13131"/>
    <lineage>
        <taxon>Eukaryota</taxon>
        <taxon>Metazoa</taxon>
        <taxon>Ecdysozoa</taxon>
        <taxon>Arthropoda</taxon>
        <taxon>Hexapoda</taxon>
        <taxon>Insecta</taxon>
        <taxon>Pterygota</taxon>
        <taxon>Neoptera</taxon>
        <taxon>Paraneoptera</taxon>
        <taxon>Hemiptera</taxon>
        <taxon>Sternorrhyncha</taxon>
        <taxon>Aphidomorpha</taxon>
        <taxon>Aphidoidea</taxon>
        <taxon>Aphididae</taxon>
        <taxon>Macrosiphini</taxon>
        <taxon>Macrosiphum</taxon>
    </lineage>
</organism>
<dbReference type="SUPFAM" id="SSF56219">
    <property type="entry name" value="DNase I-like"/>
    <property type="match status" value="1"/>
</dbReference>
<feature type="compositionally biased region" description="Polar residues" evidence="1">
    <location>
        <begin position="1"/>
        <end position="12"/>
    </location>
</feature>
<dbReference type="PANTHER" id="PTHR36688:SF1">
    <property type="entry name" value="ENDONUCLEASE_EXONUCLEASE_PHOSPHATASE DOMAIN-CONTAINING PROTEIN"/>
    <property type="match status" value="1"/>
</dbReference>
<reference evidence="3 4" key="1">
    <citation type="submission" date="2023-01" db="EMBL/GenBank/DDBJ databases">
        <authorList>
            <person name="Whitehead M."/>
        </authorList>
    </citation>
    <scope>NUCLEOTIDE SEQUENCE [LARGE SCALE GENOMIC DNA]</scope>
</reference>
<dbReference type="InterPro" id="IPR036691">
    <property type="entry name" value="Endo/exonu/phosph_ase_sf"/>
</dbReference>
<dbReference type="GO" id="GO:0003824">
    <property type="term" value="F:catalytic activity"/>
    <property type="evidence" value="ECO:0007669"/>
    <property type="project" value="InterPro"/>
</dbReference>
<name>A0AAV0XUH4_9HEMI</name>
<protein>
    <recommendedName>
        <fullName evidence="2">Endonuclease/exonuclease/phosphatase domain-containing protein</fullName>
    </recommendedName>
</protein>
<evidence type="ECO:0000313" key="4">
    <source>
        <dbReference type="Proteomes" id="UP001160148"/>
    </source>
</evidence>
<dbReference type="PANTHER" id="PTHR36688">
    <property type="entry name" value="ENDO/EXONUCLEASE/PHOSPHATASE DOMAIN-CONTAINING PROTEIN"/>
    <property type="match status" value="1"/>
</dbReference>
<sequence length="490" mass="55926">MTTRSQKAQTRRPNVERPPGLICENSPSQGYPTDDRGTHVVKRIIKLNKKMYKKSKKHKKINDNQPRCDTAGTRKVENNFKIAQINVEGLTRAKADILGKRFVDMDVLVLQETHIPDGETNRLKINGFNLMHHIGHNKHGLATYVSQNKSFLDIEQVPGNEHTVGIRIGNLTIFNVYKPPPSKWAAAVLPVSEHPVIYIGDFNSQNTEWGYSTNNEAGEKLSDWAAINHLKLIYDAKQGGTFKSGRWGTTTSPDLCFVSEDSNGLPLTVNREIKNSFPRSQHLPTTVTIGLIIPTIDKPFMPRWNLRKAAWPEFSKYVDDNINRIDPIPDNYGRFIKLIKTAAKKSIPRGHRYNYTPCWTKECEELLKEYERYGNEISADKLIALLDEERRNRWTQAMNEMDFTHSSRESWSLLRKLGAAQTSWKASKVSPNSISTILHKTANIKPKKPDKIKVKADYKEEFQIMRREIRKHEGLWSGGSGGSPKTSKKR</sequence>
<dbReference type="InterPro" id="IPR005135">
    <property type="entry name" value="Endo/exonuclease/phosphatase"/>
</dbReference>
<accession>A0AAV0XUH4</accession>
<comment type="caution">
    <text evidence="3">The sequence shown here is derived from an EMBL/GenBank/DDBJ whole genome shotgun (WGS) entry which is preliminary data.</text>
</comment>
<evidence type="ECO:0000313" key="3">
    <source>
        <dbReference type="EMBL" id="CAI6371806.1"/>
    </source>
</evidence>
<evidence type="ECO:0000256" key="1">
    <source>
        <dbReference type="SAM" id="MobiDB-lite"/>
    </source>
</evidence>
<proteinExistence type="predicted"/>
<keyword evidence="4" id="KW-1185">Reference proteome</keyword>
<gene>
    <name evidence="3" type="ORF">MEUPH1_LOCUS25762</name>
</gene>
<feature type="domain" description="Endonuclease/exonuclease/phosphatase" evidence="2">
    <location>
        <begin position="173"/>
        <end position="268"/>
    </location>
</feature>
<feature type="region of interest" description="Disordered" evidence="1">
    <location>
        <begin position="1"/>
        <end position="36"/>
    </location>
</feature>
<dbReference type="Gene3D" id="3.60.10.10">
    <property type="entry name" value="Endonuclease/exonuclease/phosphatase"/>
    <property type="match status" value="1"/>
</dbReference>
<dbReference type="EMBL" id="CARXXK010001015">
    <property type="protein sequence ID" value="CAI6371806.1"/>
    <property type="molecule type" value="Genomic_DNA"/>
</dbReference>
<evidence type="ECO:0000259" key="2">
    <source>
        <dbReference type="Pfam" id="PF14529"/>
    </source>
</evidence>
<dbReference type="Proteomes" id="UP001160148">
    <property type="component" value="Unassembled WGS sequence"/>
</dbReference>
<dbReference type="Pfam" id="PF14529">
    <property type="entry name" value="Exo_endo_phos_2"/>
    <property type="match status" value="1"/>
</dbReference>
<dbReference type="AlphaFoldDB" id="A0AAV0XUH4"/>
<dbReference type="InterPro" id="IPR052560">
    <property type="entry name" value="RdDP_mobile_element"/>
</dbReference>